<dbReference type="PANTHER" id="PTHR34571">
    <property type="entry name" value="(S)-UREIDOGLYCINE AMINOHYDROLASE"/>
    <property type="match status" value="1"/>
</dbReference>
<comment type="caution">
    <text evidence="1">The sequence shown here is derived from an EMBL/GenBank/DDBJ whole genome shotgun (WGS) entry which is preliminary data.</text>
</comment>
<accession>A0ABR7MPM6</accession>
<dbReference type="Proteomes" id="UP000622017">
    <property type="component" value="Unassembled WGS sequence"/>
</dbReference>
<dbReference type="CDD" id="cd02212">
    <property type="entry name" value="cupin_UGlyAH_C"/>
    <property type="match status" value="1"/>
</dbReference>
<evidence type="ECO:0000313" key="1">
    <source>
        <dbReference type="EMBL" id="MBC6613037.1"/>
    </source>
</evidence>
<dbReference type="InterPro" id="IPR011051">
    <property type="entry name" value="RmlC_Cupin_sf"/>
</dbReference>
<organism evidence="1 2">
    <name type="scientific">Hymenobacter citatus</name>
    <dbReference type="NCBI Taxonomy" id="2763506"/>
    <lineage>
        <taxon>Bacteria</taxon>
        <taxon>Pseudomonadati</taxon>
        <taxon>Bacteroidota</taxon>
        <taxon>Cytophagia</taxon>
        <taxon>Cytophagales</taxon>
        <taxon>Hymenobacteraceae</taxon>
        <taxon>Hymenobacter</taxon>
    </lineage>
</organism>
<keyword evidence="1" id="KW-0378">Hydrolase</keyword>
<name>A0ABR7MPM6_9BACT</name>
<protein>
    <submittedName>
        <fullName evidence="1">(S)-ureidoglycine aminohydrolase</fullName>
        <ecNumber evidence="1">3.5.3.26</ecNumber>
    </submittedName>
</protein>
<proteinExistence type="predicted"/>
<gene>
    <name evidence="1" type="ORF">H8B15_19095</name>
</gene>
<evidence type="ECO:0000313" key="2">
    <source>
        <dbReference type="Proteomes" id="UP000622017"/>
    </source>
</evidence>
<dbReference type="NCBIfam" id="TIGR03214">
    <property type="entry name" value="ura-cupin"/>
    <property type="match status" value="1"/>
</dbReference>
<dbReference type="GO" id="GO:0071522">
    <property type="term" value="F:ureidoglycine aminohydrolase activity"/>
    <property type="evidence" value="ECO:0007669"/>
    <property type="project" value="UniProtKB-EC"/>
</dbReference>
<dbReference type="Gene3D" id="2.60.120.10">
    <property type="entry name" value="Jelly Rolls"/>
    <property type="match status" value="2"/>
</dbReference>
<dbReference type="InterPro" id="IPR044697">
    <property type="entry name" value="UGlyAH_cupin_C"/>
</dbReference>
<reference evidence="1 2" key="1">
    <citation type="submission" date="2020-08" db="EMBL/GenBank/DDBJ databases">
        <title>Hymenobacter sp.</title>
        <authorList>
            <person name="Kim M.K."/>
        </authorList>
    </citation>
    <scope>NUCLEOTIDE SEQUENCE [LARGE SCALE GENOMIC DNA]</scope>
    <source>
        <strain evidence="1 2">BT507</strain>
    </source>
</reference>
<dbReference type="RefSeq" id="WP_187321254.1">
    <property type="nucleotide sequence ID" value="NZ_JACSCY010000021.1"/>
</dbReference>
<sequence length="248" mass="27728">MPIPAFTRSVVARNHAILTPDGYINSNIPGWTGCTVNVLVSEHMGAGFGQMLITARENGQVTGRTATAQVFFYVVRGECQVAVGGTVRLLKTGQFAYVPVEQEYLFDRFDAGTQLLTFHKVYEPLAGHLAPEVLFGEKDDNEARAHLNDEGLRIQELLPQEPAFDMAVNVFTYEPGAFLPLVETHSMEHGLFYLQGQAIYRLNQQYYPVQQGDALWMAPYCPQWAAAIGKEPSVYIYYKNINRFPTAV</sequence>
<dbReference type="EMBL" id="JACSCY010000021">
    <property type="protein sequence ID" value="MBC6613037.1"/>
    <property type="molecule type" value="Genomic_DNA"/>
</dbReference>
<dbReference type="InterPro" id="IPR014710">
    <property type="entry name" value="RmlC-like_jellyroll"/>
</dbReference>
<dbReference type="InterPro" id="IPR017627">
    <property type="entry name" value="UGHY"/>
</dbReference>
<dbReference type="SUPFAM" id="SSF51182">
    <property type="entry name" value="RmlC-like cupins"/>
    <property type="match status" value="1"/>
</dbReference>
<keyword evidence="2" id="KW-1185">Reference proteome</keyword>
<dbReference type="EC" id="3.5.3.26" evidence="1"/>
<dbReference type="PANTHER" id="PTHR34571:SF1">
    <property type="entry name" value="(S)-UREIDOGLYCINE AMINOHYDROLASE"/>
    <property type="match status" value="1"/>
</dbReference>